<feature type="domain" description="VOC" evidence="4">
    <location>
        <begin position="64"/>
        <end position="178"/>
    </location>
</feature>
<keyword evidence="6" id="KW-1185">Reference proteome</keyword>
<dbReference type="PROSITE" id="PS51819">
    <property type="entry name" value="VOC"/>
    <property type="match status" value="1"/>
</dbReference>
<dbReference type="EMBL" id="AP023361">
    <property type="protein sequence ID" value="BCJ91156.1"/>
    <property type="molecule type" value="Genomic_DNA"/>
</dbReference>
<protein>
    <recommendedName>
        <fullName evidence="2">Bleomycin resistance protein</fullName>
    </recommendedName>
</protein>
<evidence type="ECO:0000313" key="6">
    <source>
        <dbReference type="Proteomes" id="UP000515317"/>
    </source>
</evidence>
<dbReference type="Gene3D" id="3.10.180.10">
    <property type="entry name" value="2,3-Dihydroxybiphenyl 1,2-Dioxygenase, domain 1"/>
    <property type="match status" value="1"/>
</dbReference>
<gene>
    <name evidence="5" type="ORF">IZ6_18910</name>
</gene>
<dbReference type="Proteomes" id="UP000515317">
    <property type="component" value="Chromosome"/>
</dbReference>
<dbReference type="CDD" id="cd08349">
    <property type="entry name" value="BLMA_like"/>
    <property type="match status" value="1"/>
</dbReference>
<evidence type="ECO:0000256" key="2">
    <source>
        <dbReference type="ARBA" id="ARBA00021572"/>
    </source>
</evidence>
<name>A0A6S6QNX2_9HYPH</name>
<dbReference type="AlphaFoldDB" id="A0A6S6QNX2"/>
<dbReference type="GO" id="GO:0046677">
    <property type="term" value="P:response to antibiotic"/>
    <property type="evidence" value="ECO:0007669"/>
    <property type="project" value="UniProtKB-KW"/>
</dbReference>
<reference evidence="5 6" key="1">
    <citation type="submission" date="2020-08" db="EMBL/GenBank/DDBJ databases">
        <title>Genome sequence of Rhizobiales bacterium strain IZ6.</title>
        <authorList>
            <person name="Nakai R."/>
            <person name="Naganuma T."/>
        </authorList>
    </citation>
    <scope>NUCLEOTIDE SEQUENCE [LARGE SCALE GENOMIC DNA]</scope>
    <source>
        <strain evidence="5 6">IZ6</strain>
    </source>
</reference>
<organism evidence="5 6">
    <name type="scientific">Terrihabitans soli</name>
    <dbReference type="NCBI Taxonomy" id="708113"/>
    <lineage>
        <taxon>Bacteria</taxon>
        <taxon>Pseudomonadati</taxon>
        <taxon>Pseudomonadota</taxon>
        <taxon>Alphaproteobacteria</taxon>
        <taxon>Hyphomicrobiales</taxon>
        <taxon>Terrihabitans</taxon>
    </lineage>
</organism>
<dbReference type="SUPFAM" id="SSF54593">
    <property type="entry name" value="Glyoxalase/Bleomycin resistance protein/Dihydroxybiphenyl dioxygenase"/>
    <property type="match status" value="1"/>
</dbReference>
<dbReference type="RefSeq" id="WP_222874822.1">
    <property type="nucleotide sequence ID" value="NZ_AP023361.1"/>
</dbReference>
<evidence type="ECO:0000313" key="5">
    <source>
        <dbReference type="EMBL" id="BCJ91156.1"/>
    </source>
</evidence>
<dbReference type="InterPro" id="IPR045517">
    <property type="entry name" value="Glyoxalase_8"/>
</dbReference>
<dbReference type="KEGG" id="tso:IZ6_18910"/>
<dbReference type="InterPro" id="IPR000335">
    <property type="entry name" value="Bleomycin-R"/>
</dbReference>
<evidence type="ECO:0000259" key="4">
    <source>
        <dbReference type="PROSITE" id="PS51819"/>
    </source>
</evidence>
<accession>A0A6S6QNX2</accession>
<dbReference type="Pfam" id="PF19581">
    <property type="entry name" value="Glyoxalase_7"/>
    <property type="match status" value="1"/>
</dbReference>
<dbReference type="InterPro" id="IPR037523">
    <property type="entry name" value="VOC_core"/>
</dbReference>
<evidence type="ECO:0000256" key="3">
    <source>
        <dbReference type="ARBA" id="ARBA00023251"/>
    </source>
</evidence>
<proteinExistence type="inferred from homology"/>
<evidence type="ECO:0000256" key="1">
    <source>
        <dbReference type="ARBA" id="ARBA00011051"/>
    </source>
</evidence>
<dbReference type="InterPro" id="IPR029068">
    <property type="entry name" value="Glyas_Bleomycin-R_OHBP_Dase"/>
</dbReference>
<dbReference type="Pfam" id="PF20066">
    <property type="entry name" value="Glyoxalase_8"/>
    <property type="match status" value="1"/>
</dbReference>
<comment type="similarity">
    <text evidence="1">Belongs to the bleomycin resistance protein family.</text>
</comment>
<sequence>MRTFVNAKAMAKTLESALAARDVKISHSAALEIVAEQFGFRDWNTLSARISSEVRTDNGQISIEPAIPVLRSFSEDKAREFYEGFLGFRTDWEHRFAPDLPLYLQLSRGGVIVHISEHHGDATPGGTAFVRMTGIEAYHRELNAKKYQNMRPGVEKVDWGLEMTVIDPFGNRLRFCEQRHV</sequence>
<keyword evidence="3" id="KW-0046">Antibiotic resistance</keyword>